<evidence type="ECO:0000256" key="2">
    <source>
        <dbReference type="SAM" id="Phobius"/>
    </source>
</evidence>
<dbReference type="Proteomes" id="UP000054314">
    <property type="component" value="Unassembled WGS sequence"/>
</dbReference>
<keyword evidence="4" id="KW-1185">Reference proteome</keyword>
<organism evidence="3 4">
    <name type="scientific">Cellulomonas bogoriensis 69B4 = DSM 16987</name>
    <dbReference type="NCBI Taxonomy" id="1386082"/>
    <lineage>
        <taxon>Bacteria</taxon>
        <taxon>Bacillati</taxon>
        <taxon>Actinomycetota</taxon>
        <taxon>Actinomycetes</taxon>
        <taxon>Micrococcales</taxon>
        <taxon>Cellulomonadaceae</taxon>
        <taxon>Cellulomonas</taxon>
    </lineage>
</organism>
<gene>
    <name evidence="3" type="ORF">N869_15815</name>
</gene>
<evidence type="ECO:0000313" key="4">
    <source>
        <dbReference type="Proteomes" id="UP000054314"/>
    </source>
</evidence>
<feature type="transmembrane region" description="Helical" evidence="2">
    <location>
        <begin position="21"/>
        <end position="41"/>
    </location>
</feature>
<keyword evidence="2" id="KW-0812">Transmembrane</keyword>
<protein>
    <submittedName>
        <fullName evidence="3">Uncharacterized protein</fullName>
    </submittedName>
</protein>
<accession>A0A0A0C332</accession>
<sequence length="196" mass="20464">MRSMVDQSTDRPGFFRRLGPGLTAFLVIDVVLVLFLVLFAVQVFSGDDDGPEDAPVATDGTDPGQDETNPETEAPQEPTESETVEAFRLPSGNIFCEMGETAATCSILSYSYDPPAADGCDGERGAVLRIEAGGTTTFPCTGSGPSLPDGLPELDYGEASTVGEMTCQSSTNGVTCRHDGSGAGFSLARAGYTLFP</sequence>
<comment type="caution">
    <text evidence="3">The sequence shown here is derived from an EMBL/GenBank/DDBJ whole genome shotgun (WGS) entry which is preliminary data.</text>
</comment>
<evidence type="ECO:0000256" key="1">
    <source>
        <dbReference type="SAM" id="MobiDB-lite"/>
    </source>
</evidence>
<evidence type="ECO:0000313" key="3">
    <source>
        <dbReference type="EMBL" id="KGM13724.1"/>
    </source>
</evidence>
<feature type="region of interest" description="Disordered" evidence="1">
    <location>
        <begin position="48"/>
        <end position="83"/>
    </location>
</feature>
<reference evidence="3 4" key="1">
    <citation type="submission" date="2013-08" db="EMBL/GenBank/DDBJ databases">
        <title>Genome sequencing of Cellulomonas bogoriensis 69B4.</title>
        <authorList>
            <person name="Chen F."/>
            <person name="Li Y."/>
            <person name="Wang G."/>
        </authorList>
    </citation>
    <scope>NUCLEOTIDE SEQUENCE [LARGE SCALE GENOMIC DNA]</scope>
    <source>
        <strain evidence="3 4">69B4</strain>
    </source>
</reference>
<dbReference type="AlphaFoldDB" id="A0A0A0C332"/>
<dbReference type="EMBL" id="AXCZ01000027">
    <property type="protein sequence ID" value="KGM13724.1"/>
    <property type="molecule type" value="Genomic_DNA"/>
</dbReference>
<name>A0A0A0C332_9CELL</name>
<keyword evidence="2" id="KW-1133">Transmembrane helix</keyword>
<proteinExistence type="predicted"/>
<keyword evidence="2" id="KW-0472">Membrane</keyword>
<dbReference type="OrthoDB" id="4485680at2"/>
<dbReference type="RefSeq" id="WP_052104973.1">
    <property type="nucleotide sequence ID" value="NZ_AXCZ01000027.1"/>
</dbReference>